<sequence length="77" mass="8934">MAGTTAPGLFRDTEPEFIGRTQTMPDAYIDTFHRIDPFATVGTTKPFRNRPGPIGLDDRDSRLRDEHHDYLHQFLFR</sequence>
<comment type="caution">
    <text evidence="1">The sequence shown here is derived from an EMBL/GenBank/DDBJ whole genome shotgun (WGS) entry which is preliminary data.</text>
</comment>
<gene>
    <name evidence="1" type="ORF">GCM10023205_11640</name>
</gene>
<keyword evidence="2" id="KW-1185">Reference proteome</keyword>
<evidence type="ECO:0000313" key="1">
    <source>
        <dbReference type="EMBL" id="GAA4952164.1"/>
    </source>
</evidence>
<organism evidence="1 2">
    <name type="scientific">Yinghuangia aomiensis</name>
    <dbReference type="NCBI Taxonomy" id="676205"/>
    <lineage>
        <taxon>Bacteria</taxon>
        <taxon>Bacillati</taxon>
        <taxon>Actinomycetota</taxon>
        <taxon>Actinomycetes</taxon>
        <taxon>Kitasatosporales</taxon>
        <taxon>Streptomycetaceae</taxon>
        <taxon>Yinghuangia</taxon>
    </lineage>
</organism>
<name>A0ABP9GSD7_9ACTN</name>
<protein>
    <submittedName>
        <fullName evidence="1">Uncharacterized protein</fullName>
    </submittedName>
</protein>
<reference evidence="2" key="1">
    <citation type="journal article" date="2019" name="Int. J. Syst. Evol. Microbiol.">
        <title>The Global Catalogue of Microorganisms (GCM) 10K type strain sequencing project: providing services to taxonomists for standard genome sequencing and annotation.</title>
        <authorList>
            <consortium name="The Broad Institute Genomics Platform"/>
            <consortium name="The Broad Institute Genome Sequencing Center for Infectious Disease"/>
            <person name="Wu L."/>
            <person name="Ma J."/>
        </authorList>
    </citation>
    <scope>NUCLEOTIDE SEQUENCE [LARGE SCALE GENOMIC DNA]</scope>
    <source>
        <strain evidence="2">JCM 17986</strain>
    </source>
</reference>
<dbReference type="Proteomes" id="UP001500466">
    <property type="component" value="Unassembled WGS sequence"/>
</dbReference>
<dbReference type="EMBL" id="BAABHS010000003">
    <property type="protein sequence ID" value="GAA4952164.1"/>
    <property type="molecule type" value="Genomic_DNA"/>
</dbReference>
<proteinExistence type="predicted"/>
<dbReference type="RefSeq" id="WP_345674179.1">
    <property type="nucleotide sequence ID" value="NZ_BAABHS010000003.1"/>
</dbReference>
<evidence type="ECO:0000313" key="2">
    <source>
        <dbReference type="Proteomes" id="UP001500466"/>
    </source>
</evidence>
<accession>A0ABP9GSD7</accession>